<dbReference type="EMBL" id="JPOX01000055">
    <property type="protein sequence ID" value="KFX41711.1"/>
    <property type="molecule type" value="Genomic_DNA"/>
</dbReference>
<dbReference type="HOGENOM" id="CLU_512983_0_0_1"/>
<reference evidence="2" key="2">
    <citation type="journal article" date="2014" name="PLoS Genet.">
        <title>Signature gene expression reveals novel clues to the molecular mechanisms of dimorphic transition in Penicillium marneffei.</title>
        <authorList>
            <person name="Yang E."/>
            <person name="Wang G."/>
            <person name="Cai J."/>
            <person name="Woo P.C."/>
            <person name="Lau S.K."/>
            <person name="Yuen K.-Y."/>
            <person name="Chow W.-N."/>
            <person name="Lin X."/>
        </authorList>
    </citation>
    <scope>NUCLEOTIDE SEQUENCE</scope>
    <source>
        <strain evidence="2">PM1</strain>
    </source>
</reference>
<sequence length="531" mass="58936">MAFFNTSWQSPVTSGESDVLDTFLDTLTDFDTSYTDVPRAPDSEIEGDYGDSTKKTAKTNDTKVLTIMASIGTILSHLETERKKGNTRPSVAIKLKDVDKQKSITFSIPVLHSPTTTAASSMSSRSPSPETFPGEEVYGAHNDIVTPPEDAVPHKLVPDPTVMTHPSAVPDGYLWSLPEDASSSTFPVLATAYPEQAIASPPESLTPSATKADSSVFLNENTGSVIVRHRGGTSLAHPDALWGEIGQDMSPRMTILTVDHPQAASKLSQISRDSVAASSKKRSNNDAFGKSDQGKRTDRKPISSESPSGGIVKQPRLETPELATLLHNTDEAERVKEMTAGQDPTLVYKMVRNARAILPQSSTETPMFSTAINNDTVIPYNASRHSYSLQEDVMRQFCNTVRQIEWAETLTFQSMVQYRVLFVQLYQQYLSFQKILDTNKGERRVTAAKERLYKMLYPDKAKKSKNGSMSAEWEKLNRCIRRGKQWYTVASQLGIGILHRMPSSIRHTWVEQKLQTKTQLYLWIGIIKLLA</sequence>
<name>A0A093V4M9_TALMA</name>
<reference key="1">
    <citation type="journal article" date="2014" name="PLoS Genet.">
        <title>Signature Gene Expression Reveals Novel Clues to the Molecular Mechanisms of Dimorphic Transition in Penicillium marneffei.</title>
        <authorList>
            <person name="Yang E."/>
            <person name="Wang G."/>
            <person name="Cai J."/>
            <person name="Woo P.C."/>
            <person name="Lau S.K."/>
            <person name="Yuen K.-Y."/>
            <person name="Chow W.-N."/>
            <person name="Lin X."/>
        </authorList>
    </citation>
    <scope>NUCLEOTIDE SEQUENCE [LARGE SCALE GENOMIC DNA]</scope>
    <source>
        <strain>PM1</strain>
    </source>
</reference>
<feature type="region of interest" description="Disordered" evidence="1">
    <location>
        <begin position="35"/>
        <end position="56"/>
    </location>
</feature>
<proteinExistence type="predicted"/>
<evidence type="ECO:0000313" key="2">
    <source>
        <dbReference type="EMBL" id="KFX41711.1"/>
    </source>
</evidence>
<comment type="caution">
    <text evidence="2">The sequence shown here is derived from an EMBL/GenBank/DDBJ whole genome shotgun (WGS) entry which is preliminary data.</text>
</comment>
<evidence type="ECO:0000256" key="1">
    <source>
        <dbReference type="SAM" id="MobiDB-lite"/>
    </source>
</evidence>
<accession>A0A093V4M9</accession>
<feature type="region of interest" description="Disordered" evidence="1">
    <location>
        <begin position="266"/>
        <end position="320"/>
    </location>
</feature>
<gene>
    <name evidence="2" type="ORF">GQ26_0550260</name>
</gene>
<dbReference type="AlphaFoldDB" id="A0A093V4M9"/>
<organism evidence="2">
    <name type="scientific">Talaromyces marneffei PM1</name>
    <dbReference type="NCBI Taxonomy" id="1077442"/>
    <lineage>
        <taxon>Eukaryota</taxon>
        <taxon>Fungi</taxon>
        <taxon>Dikarya</taxon>
        <taxon>Ascomycota</taxon>
        <taxon>Pezizomycotina</taxon>
        <taxon>Eurotiomycetes</taxon>
        <taxon>Eurotiomycetidae</taxon>
        <taxon>Eurotiales</taxon>
        <taxon>Trichocomaceae</taxon>
        <taxon>Talaromyces</taxon>
        <taxon>Talaromyces sect. Talaromyces</taxon>
    </lineage>
</organism>
<feature type="compositionally biased region" description="Basic and acidic residues" evidence="1">
    <location>
        <begin position="292"/>
        <end position="302"/>
    </location>
</feature>
<protein>
    <submittedName>
        <fullName evidence="2">Zonadhesin</fullName>
    </submittedName>
</protein>